<comment type="subcellular location">
    <subcellularLocation>
        <location evidence="1">Cell membrane</location>
        <topology evidence="1">Multi-pass membrane protein</topology>
    </subcellularLocation>
</comment>
<dbReference type="PANTHER" id="PTHR42002">
    <property type="entry name" value="ANAEROBIC C4-DICARBOXYLATE TRANSPORTER DCUC-RELATED"/>
    <property type="match status" value="1"/>
</dbReference>
<evidence type="ECO:0000256" key="6">
    <source>
        <dbReference type="ARBA" id="ARBA00022989"/>
    </source>
</evidence>
<feature type="transmembrane region" description="Helical" evidence="8">
    <location>
        <begin position="195"/>
        <end position="216"/>
    </location>
</feature>
<keyword evidence="7 8" id="KW-0472">Membrane</keyword>
<evidence type="ECO:0000313" key="9">
    <source>
        <dbReference type="EMBL" id="KRL20046.1"/>
    </source>
</evidence>
<dbReference type="Proteomes" id="UP000051439">
    <property type="component" value="Unassembled WGS sequence"/>
</dbReference>
<dbReference type="InterPro" id="IPR018385">
    <property type="entry name" value="C4_dicarb_anaerob_car-like"/>
</dbReference>
<feature type="transmembrane region" description="Helical" evidence="8">
    <location>
        <begin position="70"/>
        <end position="90"/>
    </location>
</feature>
<sequence>MNTILVIIIGLIAVGILVYMLLKKNDIKMTLLSLGLVLMYVAIVMGKKIVVTMTTGATAFDPFQAIVDQFSNTLVGPGFVILILGGYSAYMSHIGANQVTVHALTKPISKIKSVYILIPIVFLIGNLLSLVIPSASNLAIILLATLYPVLRTAGMSRLSAAAIIGTSATIVPTPLGSDNVAIAAQLHMPVTNYVFQHHAIVSIPTLLAIAVIHYFWQKHEDKRSPEKLSYNDELAQNNDVDKKSENQEVNYKGFKGFVYGLLPLLPIVLLLIVFFMNIAAGTKLNLSVQVVSIISFIVAVIVELLYKGNFTNVLKETSHFFNGMGSVMSIVALLVSAQVFVQGLTSIGIIDLVQNSMKNMSGSGIILPVIMVVFTAIIVLLSGSGTALLFAMIPLIIPLSKAAGIDPVALSIPMQLAGNLLRAVSPVAAVVLIIAGTTKVSPVQIVKRTSVPMVFGVLMMLVMSLMIFQ</sequence>
<dbReference type="RefSeq" id="WP_008857299.1">
    <property type="nucleotide sequence ID" value="NZ_AZEB01000040.1"/>
</dbReference>
<dbReference type="GO" id="GO:0015556">
    <property type="term" value="F:C4-dicarboxylate transmembrane transporter activity"/>
    <property type="evidence" value="ECO:0007669"/>
    <property type="project" value="InterPro"/>
</dbReference>
<feature type="transmembrane region" description="Helical" evidence="8">
    <location>
        <begin position="111"/>
        <end position="128"/>
    </location>
</feature>
<comment type="caution">
    <text evidence="9">The sequence shown here is derived from an EMBL/GenBank/DDBJ whole genome shotgun (WGS) entry which is preliminary data.</text>
</comment>
<protein>
    <submittedName>
        <fullName evidence="9">Transporter, anaerobic C4-dicarboxylate uptake C family</fullName>
    </submittedName>
</protein>
<evidence type="ECO:0000256" key="3">
    <source>
        <dbReference type="ARBA" id="ARBA00022448"/>
    </source>
</evidence>
<dbReference type="NCBIfam" id="NF037994">
    <property type="entry name" value="DcuC_1"/>
    <property type="match status" value="1"/>
</dbReference>
<dbReference type="EMBL" id="AZEB01000040">
    <property type="protein sequence ID" value="KRL20046.1"/>
    <property type="molecule type" value="Genomic_DNA"/>
</dbReference>
<dbReference type="AlphaFoldDB" id="A0A0R1NHQ2"/>
<feature type="transmembrane region" description="Helical" evidence="8">
    <location>
        <begin position="6"/>
        <end position="22"/>
    </location>
</feature>
<dbReference type="InterPro" id="IPR004669">
    <property type="entry name" value="C4_dicarb_anaerob_car"/>
</dbReference>
<dbReference type="PANTHER" id="PTHR42002:SF2">
    <property type="entry name" value="ANAEROBIC C4-DICARBOXYLATE TRANSPORTER DCUC-RELATED"/>
    <property type="match status" value="1"/>
</dbReference>
<evidence type="ECO:0000256" key="4">
    <source>
        <dbReference type="ARBA" id="ARBA00022475"/>
    </source>
</evidence>
<evidence type="ECO:0000256" key="2">
    <source>
        <dbReference type="ARBA" id="ARBA00005275"/>
    </source>
</evidence>
<keyword evidence="4" id="KW-1003">Cell membrane</keyword>
<name>A0A0R1NHQ2_9LACO</name>
<feature type="transmembrane region" description="Helical" evidence="8">
    <location>
        <begin position="327"/>
        <end position="350"/>
    </location>
</feature>
<keyword evidence="10" id="KW-1185">Reference proteome</keyword>
<evidence type="ECO:0000256" key="1">
    <source>
        <dbReference type="ARBA" id="ARBA00004651"/>
    </source>
</evidence>
<reference evidence="9 10" key="1">
    <citation type="journal article" date="2015" name="Genome Announc.">
        <title>Expanding the biotechnology potential of lactobacilli through comparative genomics of 213 strains and associated genera.</title>
        <authorList>
            <person name="Sun Z."/>
            <person name="Harris H.M."/>
            <person name="McCann A."/>
            <person name="Guo C."/>
            <person name="Argimon S."/>
            <person name="Zhang W."/>
            <person name="Yang X."/>
            <person name="Jeffery I.B."/>
            <person name="Cooney J.C."/>
            <person name="Kagawa T.F."/>
            <person name="Liu W."/>
            <person name="Song Y."/>
            <person name="Salvetti E."/>
            <person name="Wrobel A."/>
            <person name="Rasinkangas P."/>
            <person name="Parkhill J."/>
            <person name="Rea M.C."/>
            <person name="O'Sullivan O."/>
            <person name="Ritari J."/>
            <person name="Douillard F.P."/>
            <person name="Paul Ross R."/>
            <person name="Yang R."/>
            <person name="Briner A.E."/>
            <person name="Felis G.E."/>
            <person name="de Vos W.M."/>
            <person name="Barrangou R."/>
            <person name="Klaenhammer T.R."/>
            <person name="Caufield P.W."/>
            <person name="Cui Y."/>
            <person name="Zhang H."/>
            <person name="O'Toole P.W."/>
        </authorList>
    </citation>
    <scope>NUCLEOTIDE SEQUENCE [LARGE SCALE GENOMIC DNA]</scope>
    <source>
        <strain evidence="9 10">DSM 19906</strain>
    </source>
</reference>
<gene>
    <name evidence="9" type="ORF">FC98_GL002037</name>
</gene>
<keyword evidence="6 8" id="KW-1133">Transmembrane helix</keyword>
<proteinExistence type="inferred from homology"/>
<dbReference type="PATRIC" id="fig|1423766.4.peg.2112"/>
<feature type="transmembrane region" description="Helical" evidence="8">
    <location>
        <begin position="450"/>
        <end position="468"/>
    </location>
</feature>
<keyword evidence="3" id="KW-0813">Transport</keyword>
<feature type="transmembrane region" description="Helical" evidence="8">
    <location>
        <begin position="286"/>
        <end position="306"/>
    </location>
</feature>
<feature type="transmembrane region" description="Helical" evidence="8">
    <location>
        <begin position="29"/>
        <end position="50"/>
    </location>
</feature>
<dbReference type="GO" id="GO:0005886">
    <property type="term" value="C:plasma membrane"/>
    <property type="evidence" value="ECO:0007669"/>
    <property type="project" value="UniProtKB-SubCell"/>
</dbReference>
<dbReference type="Pfam" id="PF03606">
    <property type="entry name" value="DcuC"/>
    <property type="match status" value="1"/>
</dbReference>
<evidence type="ECO:0000256" key="7">
    <source>
        <dbReference type="ARBA" id="ARBA00023136"/>
    </source>
</evidence>
<evidence type="ECO:0000313" key="10">
    <source>
        <dbReference type="Proteomes" id="UP000051439"/>
    </source>
</evidence>
<feature type="transmembrane region" description="Helical" evidence="8">
    <location>
        <begin position="420"/>
        <end position="438"/>
    </location>
</feature>
<feature type="transmembrane region" description="Helical" evidence="8">
    <location>
        <begin position="257"/>
        <end position="280"/>
    </location>
</feature>
<evidence type="ECO:0000256" key="5">
    <source>
        <dbReference type="ARBA" id="ARBA00022692"/>
    </source>
</evidence>
<comment type="similarity">
    <text evidence="2">Belongs to the DcuC/DcuD transporter (TC 2.A.61) family.</text>
</comment>
<feature type="transmembrane region" description="Helical" evidence="8">
    <location>
        <begin position="370"/>
        <end position="399"/>
    </location>
</feature>
<accession>A0A0R1NHQ2</accession>
<organism evidence="9 10">
    <name type="scientific">Lentilactobacillus kisonensis DSM 19906 = JCM 15041</name>
    <dbReference type="NCBI Taxonomy" id="1423766"/>
    <lineage>
        <taxon>Bacteria</taxon>
        <taxon>Bacillati</taxon>
        <taxon>Bacillota</taxon>
        <taxon>Bacilli</taxon>
        <taxon>Lactobacillales</taxon>
        <taxon>Lactobacillaceae</taxon>
        <taxon>Lentilactobacillus</taxon>
    </lineage>
</organism>
<keyword evidence="5 8" id="KW-0812">Transmembrane</keyword>
<dbReference type="NCBIfam" id="TIGR00771">
    <property type="entry name" value="DcuC"/>
    <property type="match status" value="1"/>
</dbReference>
<evidence type="ECO:0000256" key="8">
    <source>
        <dbReference type="SAM" id="Phobius"/>
    </source>
</evidence>